<organism evidence="6 7">
    <name type="scientific">Sugiyamaella lignohabitans</name>
    <dbReference type="NCBI Taxonomy" id="796027"/>
    <lineage>
        <taxon>Eukaryota</taxon>
        <taxon>Fungi</taxon>
        <taxon>Dikarya</taxon>
        <taxon>Ascomycota</taxon>
        <taxon>Saccharomycotina</taxon>
        <taxon>Dipodascomycetes</taxon>
        <taxon>Dipodascales</taxon>
        <taxon>Trichomonascaceae</taxon>
        <taxon>Sugiyamaella</taxon>
    </lineage>
</organism>
<dbReference type="KEGG" id="slb:AWJ20_2741"/>
<dbReference type="OrthoDB" id="10027144at2759"/>
<keyword evidence="2 3" id="KW-0694">RNA-binding</keyword>
<feature type="region of interest" description="Disordered" evidence="4">
    <location>
        <begin position="1120"/>
        <end position="1149"/>
    </location>
</feature>
<dbReference type="Gene3D" id="3.30.1370.10">
    <property type="entry name" value="K Homology domain, type 1"/>
    <property type="match status" value="9"/>
</dbReference>
<feature type="compositionally biased region" description="Low complexity" evidence="4">
    <location>
        <begin position="59"/>
        <end position="73"/>
    </location>
</feature>
<dbReference type="EMBL" id="CP014503">
    <property type="protein sequence ID" value="ANB15120.1"/>
    <property type="molecule type" value="Genomic_DNA"/>
</dbReference>
<proteinExistence type="predicted"/>
<feature type="domain" description="K Homology" evidence="5">
    <location>
        <begin position="1009"/>
        <end position="1084"/>
    </location>
</feature>
<dbReference type="RefSeq" id="XP_018737597.1">
    <property type="nucleotide sequence ID" value="XM_018879707.1"/>
</dbReference>
<feature type="domain" description="K Homology" evidence="5">
    <location>
        <begin position="601"/>
        <end position="677"/>
    </location>
</feature>
<feature type="region of interest" description="Disordered" evidence="4">
    <location>
        <begin position="1"/>
        <end position="132"/>
    </location>
</feature>
<dbReference type="GeneID" id="30034686"/>
<accession>A0A161HGZ5</accession>
<keyword evidence="7" id="KW-1185">Reference proteome</keyword>
<dbReference type="PANTHER" id="PTHR10288">
    <property type="entry name" value="KH DOMAIN CONTAINING RNA BINDING PROTEIN"/>
    <property type="match status" value="1"/>
</dbReference>
<sequence>MSDQTQSLAEALMAKHGVTEEQNGQHHDGQVPNPDADSQEAHEAGEDAQLNESFSSVDTSAATPSTANTSVTSNGKGKFDIESLDAFPTLGRGSSSAGTPAKANWGAGSTNGSGTNTPSRSPRPPIVSSSMAARSGAITESFTLLNSEQAPKARNILAEVLTKVRKTTSTSIDSSTTKATGNTTFIIKGLPDNVQKAKRDLLKSLAVKTTKTIQIPASLRSAVIGPKGSTLRPIIEESGTTIDIAKKENNDNEGDEFDDEKTVNVTIEGDKQAILLAEKRILEVVSSRVREITSRIQGVDKKFHPFIKQAIDQTPEEFKGININFGATNGSIALSGERNAVLEARAKLETIIANQKNTFSSSYEVVPEVKTKFVSPDLVFNASGVSVIVTPGAPTVELFGPTNKLASAKSVLSKHISDLAVLTLDISKAHDKSISHARNLTRYFISTNKLAELEKAHKNVQISTPSLESLYDQTPSAVIYEIVGNDGEAIKAAKKALVGVVNAYPPSSFKVVDDLDPFFYSHVSKAGKQIKQDKFVDVIVAGGKKAEIDALPSALRSEVLLAYTGNPKQDEEDFAPGVAEIQSILDQVSSEFDFIRTKQSDITSKTIEVPQENHKFITGPNNTTLNVILKGHSESEPFVSVVVGSSDGVTKNKNSVYVRGLKSEVDRVCKEIAQVIEESKNYEILSSYTTNFTFPVDHINKLIGKQGTHLSKLTEEFGVKIDVDEQGNGVIKGIKKNADEAKVRILNLGRKWADEVTIKLNIPNEHHATIIGSGGKFVKRLMQRYDVHIQFPRANASSPSPAGDEKDSKDAGRDRDGLTRDQVLIRGPSSGVAKTKEEIEELVKYEVDHSFSQTINVPANSLPRIIGRQGEFINEIKESTNTRIDVKDNDEADGAAVAKKDRSVPIEVIGTKTGVKSAIDKIQDIVQEFLDTVETEIEVDPKYHGALIGPGGAIRREIITKAGGSAESNRTIQIPPADSNSNKIKINGNRKVVDKIIKQIKEIVDARESQITDIIDVNPERHGALIGPGGLVKREIESTYNVTLVIPRKGAKKADGSIDEGIKIVGYNKEEIENVKARIKDLTQEAFQLEVEVPRHLHAELSNRGVYFRKLQQEFGVKVDHGKNSGSVPRAPSIPAPPSEAYGEASEAGDSGSVKYKFTIVPESVKAPTAESSTITWRLRGDDAGCAKAKEQIEHSIKELEKHDSLGYFWLADPTKYGSLIGPQGSRINSIRSKSGCTIVVPQSDSKNPIISLRGSAQQLEQAKDLIVKSLANKQ</sequence>
<feature type="domain" description="K Homology" evidence="5">
    <location>
        <begin position="136"/>
        <end position="206"/>
    </location>
</feature>
<dbReference type="PROSITE" id="PS50084">
    <property type="entry name" value="KH_TYPE_1"/>
    <property type="match status" value="7"/>
</dbReference>
<protein>
    <submittedName>
        <fullName evidence="6">Scp160p</fullName>
    </submittedName>
</protein>
<feature type="compositionally biased region" description="Basic and acidic residues" evidence="4">
    <location>
        <begin position="17"/>
        <end position="29"/>
    </location>
</feature>
<feature type="domain" description="K Homology" evidence="5">
    <location>
        <begin position="1085"/>
        <end position="1198"/>
    </location>
</feature>
<evidence type="ECO:0000256" key="2">
    <source>
        <dbReference type="ARBA" id="ARBA00022884"/>
    </source>
</evidence>
<feature type="domain" description="K Homology" evidence="5">
    <location>
        <begin position="686"/>
        <end position="750"/>
    </location>
</feature>
<dbReference type="Pfam" id="PF24668">
    <property type="entry name" value="KH_Vigilin"/>
    <property type="match status" value="1"/>
</dbReference>
<dbReference type="InterPro" id="IPR057778">
    <property type="entry name" value="KH_Vigilin_N"/>
</dbReference>
<gene>
    <name evidence="6" type="primary">SCP160</name>
    <name evidence="6" type="ORF">AWJ20_2741</name>
</gene>
<dbReference type="Proteomes" id="UP000189580">
    <property type="component" value="Chromosome b"/>
</dbReference>
<feature type="domain" description="K Homology" evidence="5">
    <location>
        <begin position="207"/>
        <end position="286"/>
    </location>
</feature>
<dbReference type="GO" id="GO:0003723">
    <property type="term" value="F:RNA binding"/>
    <property type="evidence" value="ECO:0007669"/>
    <property type="project" value="UniProtKB-UniRule"/>
</dbReference>
<evidence type="ECO:0000256" key="3">
    <source>
        <dbReference type="PROSITE-ProRule" id="PRU00117"/>
    </source>
</evidence>
<name>A0A161HGZ5_9ASCO</name>
<evidence type="ECO:0000256" key="1">
    <source>
        <dbReference type="ARBA" id="ARBA00022737"/>
    </source>
</evidence>
<evidence type="ECO:0000256" key="4">
    <source>
        <dbReference type="SAM" id="MobiDB-lite"/>
    </source>
</evidence>
<feature type="domain" description="K Homology" evidence="5">
    <location>
        <begin position="1204"/>
        <end position="1272"/>
    </location>
</feature>
<reference evidence="6 7" key="1">
    <citation type="submission" date="2016-02" db="EMBL/GenBank/DDBJ databases">
        <title>Complete genome sequence and transcriptome regulation of the pentose utilising yeast Sugiyamaella lignohabitans.</title>
        <authorList>
            <person name="Bellasio M."/>
            <person name="Peymann A."/>
            <person name="Valli M."/>
            <person name="Sipitzky M."/>
            <person name="Graf A."/>
            <person name="Sauer M."/>
            <person name="Marx H."/>
            <person name="Mattanovich D."/>
        </authorList>
    </citation>
    <scope>NUCLEOTIDE SEQUENCE [LARGE SCALE GENOMIC DNA]</scope>
    <source>
        <strain evidence="6 7">CBS 10342</strain>
    </source>
</reference>
<dbReference type="SMART" id="SM00322">
    <property type="entry name" value="KH"/>
    <property type="match status" value="10"/>
</dbReference>
<evidence type="ECO:0000313" key="7">
    <source>
        <dbReference type="Proteomes" id="UP000189580"/>
    </source>
</evidence>
<dbReference type="InterPro" id="IPR004088">
    <property type="entry name" value="KH_dom_type_1"/>
</dbReference>
<dbReference type="InterPro" id="IPR054548">
    <property type="entry name" value="SCP160-like_KH"/>
</dbReference>
<feature type="compositionally biased region" description="Low complexity" evidence="4">
    <location>
        <begin position="104"/>
        <end position="130"/>
    </location>
</feature>
<feature type="region of interest" description="Disordered" evidence="4">
    <location>
        <begin position="792"/>
        <end position="822"/>
    </location>
</feature>
<feature type="compositionally biased region" description="Basic and acidic residues" evidence="4">
    <location>
        <begin position="803"/>
        <end position="819"/>
    </location>
</feature>
<dbReference type="CDD" id="cd00105">
    <property type="entry name" value="KH-I"/>
    <property type="match status" value="1"/>
</dbReference>
<dbReference type="Pfam" id="PF00013">
    <property type="entry name" value="KH_1"/>
    <property type="match status" value="7"/>
</dbReference>
<dbReference type="AlphaFoldDB" id="A0A161HGZ5"/>
<keyword evidence="1" id="KW-0677">Repeat</keyword>
<feature type="domain" description="K Homology" evidence="5">
    <location>
        <begin position="849"/>
        <end position="927"/>
    </location>
</feature>
<dbReference type="Pfam" id="PF22952">
    <property type="entry name" value="KH_11"/>
    <property type="match status" value="1"/>
</dbReference>
<evidence type="ECO:0000313" key="6">
    <source>
        <dbReference type="EMBL" id="ANB15120.1"/>
    </source>
</evidence>
<dbReference type="InterPro" id="IPR004087">
    <property type="entry name" value="KH_dom"/>
</dbReference>
<dbReference type="SUPFAM" id="SSF54791">
    <property type="entry name" value="Eukaryotic type KH-domain (KH-domain type I)"/>
    <property type="match status" value="7"/>
</dbReference>
<dbReference type="InterPro" id="IPR036612">
    <property type="entry name" value="KH_dom_type_1_sf"/>
</dbReference>
<feature type="domain" description="K Homology" evidence="5">
    <location>
        <begin position="931"/>
        <end position="1005"/>
    </location>
</feature>
<feature type="domain" description="K Homology" evidence="5">
    <location>
        <begin position="754"/>
        <end position="844"/>
    </location>
</feature>
<evidence type="ECO:0000259" key="5">
    <source>
        <dbReference type="SMART" id="SM00322"/>
    </source>
</evidence>